<dbReference type="EMBL" id="VDUZ01000034">
    <property type="protein sequence ID" value="TXL72337.1"/>
    <property type="molecule type" value="Genomic_DNA"/>
</dbReference>
<sequence>MPPAKSTPTPTAYMVPAVDRSVRILRLLQRRQQLTVSDVAQASGIGVSSCYAILKTLQHHHLVAFDERAKTYRLGLGLLELGGAVSRDFVFVETARAHLMDFMRTTRLTTFVVARVGHERLMVVDKEEPGGDVRISIAVGTRFRVTEGLSGRCFMAFLPEAECDSLLKSVGLTPFAGLPAPTVRAYRAQLSAAREAGYVALTESPISGANGVAAPVFDSEGRILFALTAMGLSPALASKAIAETGASLRQAADAITKVLGRG</sequence>
<dbReference type="InterPro" id="IPR036388">
    <property type="entry name" value="WH-like_DNA-bd_sf"/>
</dbReference>
<dbReference type="Proteomes" id="UP000321638">
    <property type="component" value="Unassembled WGS sequence"/>
</dbReference>
<dbReference type="SUPFAM" id="SSF55781">
    <property type="entry name" value="GAF domain-like"/>
    <property type="match status" value="1"/>
</dbReference>
<protein>
    <submittedName>
        <fullName evidence="6">IclR family transcriptional regulator</fullName>
    </submittedName>
</protein>
<dbReference type="OrthoDB" id="6057486at2"/>
<dbReference type="PANTHER" id="PTHR30136:SF24">
    <property type="entry name" value="HTH-TYPE TRANSCRIPTIONAL REPRESSOR ALLR"/>
    <property type="match status" value="1"/>
</dbReference>
<keyword evidence="7" id="KW-1185">Reference proteome</keyword>
<evidence type="ECO:0000259" key="5">
    <source>
        <dbReference type="PROSITE" id="PS51078"/>
    </source>
</evidence>
<feature type="domain" description="IclR-ED" evidence="5">
    <location>
        <begin position="77"/>
        <end position="261"/>
    </location>
</feature>
<dbReference type="SUPFAM" id="SSF46785">
    <property type="entry name" value="Winged helix' DNA-binding domain"/>
    <property type="match status" value="1"/>
</dbReference>
<dbReference type="PROSITE" id="PS51078">
    <property type="entry name" value="ICLR_ED"/>
    <property type="match status" value="1"/>
</dbReference>
<reference evidence="6 7" key="1">
    <citation type="submission" date="2019-06" db="EMBL/GenBank/DDBJ databases">
        <title>New taxonomy in bacterial strain CC-CFT640, isolated from vineyard.</title>
        <authorList>
            <person name="Lin S.-Y."/>
            <person name="Tsai C.-F."/>
            <person name="Young C.-C."/>
        </authorList>
    </citation>
    <scope>NUCLEOTIDE SEQUENCE [LARGE SCALE GENOMIC DNA]</scope>
    <source>
        <strain evidence="6 7">CC-CFT640</strain>
    </source>
</reference>
<dbReference type="InterPro" id="IPR050707">
    <property type="entry name" value="HTH_MetabolicPath_Reg"/>
</dbReference>
<proteinExistence type="predicted"/>
<dbReference type="Gene3D" id="3.30.450.40">
    <property type="match status" value="1"/>
</dbReference>
<evidence type="ECO:0000259" key="4">
    <source>
        <dbReference type="PROSITE" id="PS51077"/>
    </source>
</evidence>
<dbReference type="GO" id="GO:0003700">
    <property type="term" value="F:DNA-binding transcription factor activity"/>
    <property type="evidence" value="ECO:0007669"/>
    <property type="project" value="TreeGrafter"/>
</dbReference>
<evidence type="ECO:0000256" key="2">
    <source>
        <dbReference type="ARBA" id="ARBA00023125"/>
    </source>
</evidence>
<evidence type="ECO:0000256" key="3">
    <source>
        <dbReference type="ARBA" id="ARBA00023163"/>
    </source>
</evidence>
<gene>
    <name evidence="6" type="ORF">FHP25_26275</name>
</gene>
<dbReference type="Gene3D" id="1.10.10.10">
    <property type="entry name" value="Winged helix-like DNA-binding domain superfamily/Winged helix DNA-binding domain"/>
    <property type="match status" value="1"/>
</dbReference>
<dbReference type="InterPro" id="IPR014757">
    <property type="entry name" value="Tscrpt_reg_IclR_C"/>
</dbReference>
<keyword evidence="3" id="KW-0804">Transcription</keyword>
<dbReference type="SMART" id="SM00346">
    <property type="entry name" value="HTH_ICLR"/>
    <property type="match status" value="1"/>
</dbReference>
<dbReference type="GO" id="GO:0045892">
    <property type="term" value="P:negative regulation of DNA-templated transcription"/>
    <property type="evidence" value="ECO:0007669"/>
    <property type="project" value="TreeGrafter"/>
</dbReference>
<keyword evidence="1" id="KW-0805">Transcription regulation</keyword>
<evidence type="ECO:0000313" key="7">
    <source>
        <dbReference type="Proteomes" id="UP000321638"/>
    </source>
</evidence>
<dbReference type="RefSeq" id="WP_147849961.1">
    <property type="nucleotide sequence ID" value="NZ_VDUZ01000034.1"/>
</dbReference>
<dbReference type="InterPro" id="IPR005471">
    <property type="entry name" value="Tscrpt_reg_IclR_N"/>
</dbReference>
<keyword evidence="2" id="KW-0238">DNA-binding</keyword>
<dbReference type="PROSITE" id="PS51077">
    <property type="entry name" value="HTH_ICLR"/>
    <property type="match status" value="1"/>
</dbReference>
<dbReference type="Pfam" id="PF01614">
    <property type="entry name" value="IclR_C"/>
    <property type="match status" value="1"/>
</dbReference>
<accession>A0A5C8PFA7</accession>
<evidence type="ECO:0000256" key="1">
    <source>
        <dbReference type="ARBA" id="ARBA00023015"/>
    </source>
</evidence>
<evidence type="ECO:0000313" key="6">
    <source>
        <dbReference type="EMBL" id="TXL72337.1"/>
    </source>
</evidence>
<dbReference type="InterPro" id="IPR036390">
    <property type="entry name" value="WH_DNA-bd_sf"/>
</dbReference>
<comment type="caution">
    <text evidence="6">The sequence shown here is derived from an EMBL/GenBank/DDBJ whole genome shotgun (WGS) entry which is preliminary data.</text>
</comment>
<dbReference type="InterPro" id="IPR029016">
    <property type="entry name" value="GAF-like_dom_sf"/>
</dbReference>
<dbReference type="GO" id="GO:0003677">
    <property type="term" value="F:DNA binding"/>
    <property type="evidence" value="ECO:0007669"/>
    <property type="project" value="UniProtKB-KW"/>
</dbReference>
<feature type="domain" description="HTH iclR-type" evidence="4">
    <location>
        <begin position="15"/>
        <end position="76"/>
    </location>
</feature>
<dbReference type="AlphaFoldDB" id="A0A5C8PFA7"/>
<organism evidence="6 7">
    <name type="scientific">Vineibacter terrae</name>
    <dbReference type="NCBI Taxonomy" id="2586908"/>
    <lineage>
        <taxon>Bacteria</taxon>
        <taxon>Pseudomonadati</taxon>
        <taxon>Pseudomonadota</taxon>
        <taxon>Alphaproteobacteria</taxon>
        <taxon>Hyphomicrobiales</taxon>
        <taxon>Vineibacter</taxon>
    </lineage>
</organism>
<dbReference type="PANTHER" id="PTHR30136">
    <property type="entry name" value="HELIX-TURN-HELIX TRANSCRIPTIONAL REGULATOR, ICLR FAMILY"/>
    <property type="match status" value="1"/>
</dbReference>
<name>A0A5C8PFA7_9HYPH</name>
<dbReference type="Pfam" id="PF09339">
    <property type="entry name" value="HTH_IclR"/>
    <property type="match status" value="1"/>
</dbReference>